<reference evidence="1 2" key="1">
    <citation type="submission" date="2019-05" db="EMBL/GenBank/DDBJ databases">
        <title>Another draft genome of Portunus trituberculatus and its Hox gene families provides insights of decapod evolution.</title>
        <authorList>
            <person name="Jeong J.-H."/>
            <person name="Song I."/>
            <person name="Kim S."/>
            <person name="Choi T."/>
            <person name="Kim D."/>
            <person name="Ryu S."/>
            <person name="Kim W."/>
        </authorList>
    </citation>
    <scope>NUCLEOTIDE SEQUENCE [LARGE SCALE GENOMIC DNA]</scope>
    <source>
        <tissue evidence="1">Muscle</tissue>
    </source>
</reference>
<name>A0A5B7JFW5_PORTR</name>
<keyword evidence="2" id="KW-1185">Reference proteome</keyword>
<evidence type="ECO:0000313" key="2">
    <source>
        <dbReference type="Proteomes" id="UP000324222"/>
    </source>
</evidence>
<dbReference type="Gene3D" id="3.20.20.140">
    <property type="entry name" value="Metal-dependent hydrolases"/>
    <property type="match status" value="1"/>
</dbReference>
<protein>
    <submittedName>
        <fullName evidence="1">Adenosine deaminase-like protein</fullName>
    </submittedName>
</protein>
<dbReference type="EMBL" id="VSRR010107847">
    <property type="protein sequence ID" value="MPC96911.1"/>
    <property type="molecule type" value="Genomic_DNA"/>
</dbReference>
<dbReference type="AlphaFoldDB" id="A0A5B7JFW5"/>
<gene>
    <name evidence="1" type="primary">adal</name>
    <name evidence="1" type="ORF">E2C01_092192</name>
</gene>
<evidence type="ECO:0000313" key="1">
    <source>
        <dbReference type="EMBL" id="MPC96911.1"/>
    </source>
</evidence>
<sequence>MELLDYCRSLPKVELHAHLNGSLSDATVLKLLSAKKQQGDDFSASAEVTIKRGHQRTVEELSNVLI</sequence>
<accession>A0A5B7JFW5</accession>
<dbReference type="Proteomes" id="UP000324222">
    <property type="component" value="Unassembled WGS sequence"/>
</dbReference>
<comment type="caution">
    <text evidence="1">The sequence shown here is derived from an EMBL/GenBank/DDBJ whole genome shotgun (WGS) entry which is preliminary data.</text>
</comment>
<organism evidence="1 2">
    <name type="scientific">Portunus trituberculatus</name>
    <name type="common">Swimming crab</name>
    <name type="synonym">Neptunus trituberculatus</name>
    <dbReference type="NCBI Taxonomy" id="210409"/>
    <lineage>
        <taxon>Eukaryota</taxon>
        <taxon>Metazoa</taxon>
        <taxon>Ecdysozoa</taxon>
        <taxon>Arthropoda</taxon>
        <taxon>Crustacea</taxon>
        <taxon>Multicrustacea</taxon>
        <taxon>Malacostraca</taxon>
        <taxon>Eumalacostraca</taxon>
        <taxon>Eucarida</taxon>
        <taxon>Decapoda</taxon>
        <taxon>Pleocyemata</taxon>
        <taxon>Brachyura</taxon>
        <taxon>Eubrachyura</taxon>
        <taxon>Portunoidea</taxon>
        <taxon>Portunidae</taxon>
        <taxon>Portuninae</taxon>
        <taxon>Portunus</taxon>
    </lineage>
</organism>
<dbReference type="OrthoDB" id="272271at2759"/>
<proteinExistence type="predicted"/>